<gene>
    <name evidence="3" type="ORF">B0T24DRAFT_386362</name>
</gene>
<dbReference type="Pfam" id="PF06985">
    <property type="entry name" value="HET"/>
    <property type="match status" value="1"/>
</dbReference>
<feature type="domain" description="Heterokaryon incompatibility" evidence="2">
    <location>
        <begin position="263"/>
        <end position="428"/>
    </location>
</feature>
<comment type="caution">
    <text evidence="3">The sequence shown here is derived from an EMBL/GenBank/DDBJ whole genome shotgun (WGS) entry which is preliminary data.</text>
</comment>
<dbReference type="EMBL" id="JAULSN010000007">
    <property type="protein sequence ID" value="KAK3367238.1"/>
    <property type="molecule type" value="Genomic_DNA"/>
</dbReference>
<name>A0AAE0JZH6_9PEZI</name>
<accession>A0AAE0JZH6</accession>
<reference evidence="3" key="1">
    <citation type="journal article" date="2023" name="Mol. Phylogenet. Evol.">
        <title>Genome-scale phylogeny and comparative genomics of the fungal order Sordariales.</title>
        <authorList>
            <person name="Hensen N."/>
            <person name="Bonometti L."/>
            <person name="Westerberg I."/>
            <person name="Brannstrom I.O."/>
            <person name="Guillou S."/>
            <person name="Cros-Aarteil S."/>
            <person name="Calhoun S."/>
            <person name="Haridas S."/>
            <person name="Kuo A."/>
            <person name="Mondo S."/>
            <person name="Pangilinan J."/>
            <person name="Riley R."/>
            <person name="LaButti K."/>
            <person name="Andreopoulos B."/>
            <person name="Lipzen A."/>
            <person name="Chen C."/>
            <person name="Yan M."/>
            <person name="Daum C."/>
            <person name="Ng V."/>
            <person name="Clum A."/>
            <person name="Steindorff A."/>
            <person name="Ohm R.A."/>
            <person name="Martin F."/>
            <person name="Silar P."/>
            <person name="Natvig D.O."/>
            <person name="Lalanne C."/>
            <person name="Gautier V."/>
            <person name="Ament-Velasquez S.L."/>
            <person name="Kruys A."/>
            <person name="Hutchinson M.I."/>
            <person name="Powell A.J."/>
            <person name="Barry K."/>
            <person name="Miller A.N."/>
            <person name="Grigoriev I.V."/>
            <person name="Debuchy R."/>
            <person name="Gladieux P."/>
            <person name="Hiltunen Thoren M."/>
            <person name="Johannesson H."/>
        </authorList>
    </citation>
    <scope>NUCLEOTIDE SEQUENCE</scope>
    <source>
        <strain evidence="3">CBS 958.72</strain>
    </source>
</reference>
<reference evidence="3" key="2">
    <citation type="submission" date="2023-06" db="EMBL/GenBank/DDBJ databases">
        <authorList>
            <consortium name="Lawrence Berkeley National Laboratory"/>
            <person name="Haridas S."/>
            <person name="Hensen N."/>
            <person name="Bonometti L."/>
            <person name="Westerberg I."/>
            <person name="Brannstrom I.O."/>
            <person name="Guillou S."/>
            <person name="Cros-Aarteil S."/>
            <person name="Calhoun S."/>
            <person name="Kuo A."/>
            <person name="Mondo S."/>
            <person name="Pangilinan J."/>
            <person name="Riley R."/>
            <person name="Labutti K."/>
            <person name="Andreopoulos B."/>
            <person name="Lipzen A."/>
            <person name="Chen C."/>
            <person name="Yanf M."/>
            <person name="Daum C."/>
            <person name="Ng V."/>
            <person name="Clum A."/>
            <person name="Steindorff A."/>
            <person name="Ohm R."/>
            <person name="Martin F."/>
            <person name="Silar P."/>
            <person name="Natvig D."/>
            <person name="Lalanne C."/>
            <person name="Gautier V."/>
            <person name="Ament-Velasquez S.L."/>
            <person name="Kruys A."/>
            <person name="Hutchinson M.I."/>
            <person name="Powell A.J."/>
            <person name="Barry K."/>
            <person name="Miller A.N."/>
            <person name="Grigoriev I.V."/>
            <person name="Debuchy R."/>
            <person name="Gladieux P."/>
            <person name="Thoren M.H."/>
            <person name="Johannesson H."/>
        </authorList>
    </citation>
    <scope>NUCLEOTIDE SEQUENCE</scope>
    <source>
        <strain evidence="3">CBS 958.72</strain>
    </source>
</reference>
<dbReference type="PANTHER" id="PTHR33112:SF16">
    <property type="entry name" value="HETEROKARYON INCOMPATIBILITY DOMAIN-CONTAINING PROTEIN"/>
    <property type="match status" value="1"/>
</dbReference>
<evidence type="ECO:0000256" key="1">
    <source>
        <dbReference type="SAM" id="MobiDB-lite"/>
    </source>
</evidence>
<dbReference type="AlphaFoldDB" id="A0AAE0JZH6"/>
<dbReference type="InterPro" id="IPR010730">
    <property type="entry name" value="HET"/>
</dbReference>
<evidence type="ECO:0000313" key="4">
    <source>
        <dbReference type="Proteomes" id="UP001287356"/>
    </source>
</evidence>
<keyword evidence="4" id="KW-1185">Reference proteome</keyword>
<feature type="region of interest" description="Disordered" evidence="1">
    <location>
        <begin position="1"/>
        <end position="24"/>
    </location>
</feature>
<sequence>MLSRRGRRACPYQPPRSHRSNGKLPKKGGLCRFCTKHVFTAALLKGLQDASSSSQPSGPMRHEIGYSRKASALSASIFQGCPWCTCAGNGILHSEHLDDVLLPRSREGEHDDSPQVTLDDLSCGAVLDFKLEFLQSEPGTMSGVFDQIKARIEVTSDKHKGGWRCRLPDMKGEDAVSLTFEVIDSSEDSVDATTAIFPRRSLLPKFEDTWLPAALGWLQTCKGSHKTCDAQHDTFQPERLIMVRGRPLIVQRDATKKDVPVQYTTLSYVWGAGQTYVLTQSSLDEMCQGLDETRLPRTIADAIDVTRRLGYDYLWVDALCIVQDSPADKATQLPMMGDIYRNCALTIVAANSAAATEGFLRPPDEPDYYIPPFAVPFFQPQPQPQPQSQSQAKAKVKAKAPASLQLGFRYDYKPWKDPINDRAWTLQERVLSARSLVFSYDGVKWVCREQQTNPSAPADAPPPFPHLLKGGGIPTGPRQEEYRKIWLALREEYNRRKLTNAADKFPAVSAIVSEVASKTGWTYVAGLWQEHLFVDLHWHRHPVAITRFLATTTEDPLLPRPTPRVAPTWSWASCGGGVISGAEMGGTARALRAFHFRILSVTGSVLAVRGRMVEREWKEAGAGALTDGYLVRDARKQMWEDESGYPIGTLDVLDPGMRSGRRIHCLAMSKEGEPHKGTPRVEGLMLVPSLGSGLGLAGRVFERVGYFEVVGDGPFGSAEEVELRIV</sequence>
<dbReference type="PANTHER" id="PTHR33112">
    <property type="entry name" value="DOMAIN PROTEIN, PUTATIVE-RELATED"/>
    <property type="match status" value="1"/>
</dbReference>
<organism evidence="3 4">
    <name type="scientific">Lasiosphaeria ovina</name>
    <dbReference type="NCBI Taxonomy" id="92902"/>
    <lineage>
        <taxon>Eukaryota</taxon>
        <taxon>Fungi</taxon>
        <taxon>Dikarya</taxon>
        <taxon>Ascomycota</taxon>
        <taxon>Pezizomycotina</taxon>
        <taxon>Sordariomycetes</taxon>
        <taxon>Sordariomycetidae</taxon>
        <taxon>Sordariales</taxon>
        <taxon>Lasiosphaeriaceae</taxon>
        <taxon>Lasiosphaeria</taxon>
    </lineage>
</organism>
<evidence type="ECO:0000259" key="2">
    <source>
        <dbReference type="Pfam" id="PF06985"/>
    </source>
</evidence>
<proteinExistence type="predicted"/>
<evidence type="ECO:0000313" key="3">
    <source>
        <dbReference type="EMBL" id="KAK3367238.1"/>
    </source>
</evidence>
<dbReference type="Proteomes" id="UP001287356">
    <property type="component" value="Unassembled WGS sequence"/>
</dbReference>
<feature type="region of interest" description="Disordered" evidence="1">
    <location>
        <begin position="452"/>
        <end position="473"/>
    </location>
</feature>
<protein>
    <submittedName>
        <fullName evidence="3">Heterokaryon incompatibility protein-domain-containing protein</fullName>
    </submittedName>
</protein>